<protein>
    <submittedName>
        <fullName evidence="2">Uncharacterized protein</fullName>
    </submittedName>
</protein>
<keyword evidence="3" id="KW-1185">Reference proteome</keyword>
<accession>A0A873WPQ9</accession>
<reference evidence="2" key="1">
    <citation type="submission" date="2020-07" db="EMBL/GenBank/DDBJ databases">
        <title>Complete genome sequence of Streptomyces phage Spernnie.</title>
        <authorList>
            <person name="Tate N.B."/>
            <person name="Melbern L."/>
            <person name="Clark J.D."/>
            <person name="Hernandez I."/>
            <person name="Liu M."/>
            <person name="Burrowes B.H."/>
        </authorList>
    </citation>
    <scope>NUCLEOTIDE SEQUENCE</scope>
</reference>
<evidence type="ECO:0000313" key="3">
    <source>
        <dbReference type="Proteomes" id="UP000662797"/>
    </source>
</evidence>
<gene>
    <name evidence="2" type="ORF">CPT_Spernnie_047</name>
</gene>
<organism evidence="2 3">
    <name type="scientific">Streptomyces phage Spernnie</name>
    <dbReference type="NCBI Taxonomy" id="2767588"/>
    <lineage>
        <taxon>Viruses</taxon>
        <taxon>Duplodnaviria</taxon>
        <taxon>Heunggongvirae</taxon>
        <taxon>Uroviricota</taxon>
        <taxon>Caudoviricetes</taxon>
        <taxon>Arquatrovirinae</taxon>
        <taxon>Sentinelvirus</taxon>
        <taxon>Sentinelvirus spernnie</taxon>
    </lineage>
</organism>
<sequence>MLFVIKRILCVFWCSAPAQLVGALEPRNVVHRGSRAGPRQFAKRSHCSMTKAARPEFVADGLTRRNSTDSCGGNAPTGRASGGVPPMGGWSRRRIARSLATFLTGRETGSER</sequence>
<dbReference type="EMBL" id="MT701594">
    <property type="protein sequence ID" value="QPB09651.1"/>
    <property type="molecule type" value="Genomic_DNA"/>
</dbReference>
<proteinExistence type="predicted"/>
<feature type="region of interest" description="Disordered" evidence="1">
    <location>
        <begin position="63"/>
        <end position="90"/>
    </location>
</feature>
<name>A0A873WPQ9_9CAUD</name>
<dbReference type="Proteomes" id="UP000662797">
    <property type="component" value="Segment"/>
</dbReference>
<evidence type="ECO:0000313" key="2">
    <source>
        <dbReference type="EMBL" id="QPB09651.1"/>
    </source>
</evidence>
<evidence type="ECO:0000256" key="1">
    <source>
        <dbReference type="SAM" id="MobiDB-lite"/>
    </source>
</evidence>